<feature type="region of interest" description="Disordered" evidence="3">
    <location>
        <begin position="1154"/>
        <end position="1224"/>
    </location>
</feature>
<keyword evidence="6" id="KW-1185">Reference proteome</keyword>
<dbReference type="SMART" id="SM00715">
    <property type="entry name" value="LA"/>
    <property type="match status" value="1"/>
</dbReference>
<feature type="compositionally biased region" description="Basic and acidic residues" evidence="3">
    <location>
        <begin position="386"/>
        <end position="399"/>
    </location>
</feature>
<evidence type="ECO:0000256" key="1">
    <source>
        <dbReference type="ARBA" id="ARBA00022884"/>
    </source>
</evidence>
<evidence type="ECO:0000256" key="3">
    <source>
        <dbReference type="SAM" id="MobiDB-lite"/>
    </source>
</evidence>
<feature type="domain" description="HTH La-type RNA-binding" evidence="4">
    <location>
        <begin position="287"/>
        <end position="378"/>
    </location>
</feature>
<dbReference type="InterPro" id="IPR006607">
    <property type="entry name" value="DM15"/>
</dbReference>
<reference evidence="7" key="1">
    <citation type="submission" date="2016-04" db="UniProtKB">
        <authorList>
            <consortium name="WormBaseParasite"/>
        </authorList>
    </citation>
    <scope>IDENTIFICATION</scope>
</reference>
<dbReference type="InterPro" id="IPR045180">
    <property type="entry name" value="La_dom_prot"/>
</dbReference>
<evidence type="ECO:0000256" key="2">
    <source>
        <dbReference type="PROSITE-ProRule" id="PRU00332"/>
    </source>
</evidence>
<feature type="region of interest" description="Disordered" evidence="3">
    <location>
        <begin position="1"/>
        <end position="56"/>
    </location>
</feature>
<evidence type="ECO:0000313" key="5">
    <source>
        <dbReference type="EMBL" id="VDK41186.1"/>
    </source>
</evidence>
<sequence>MSDRDWPSLQIHHDGSVAPQSNGTKPTAKVKPTNPSTQITSVKDSNDRRPSFTRQKNRWTTVALDYTYSKDIGGDQRVDGDGKPNKTDTGKGAAASIIIEHEASGGSTSSKSRSFIRTPRNQRPTKRLPRRPPPNNLSTASVSTESSITRTYSNGLSRKSDRLRNQTSLVQLPSFLPYSVHSQSPGQSQIPAQPFGYPVVMIYAAPENYIGLDPSTPLVTPAPPDSMDQSFLTSLPSPGTVGLSNWMSTSQDPAKANETSSVPIGLNPVPLFVRPSVFQFDPTVALMDGDAVLQSRILHQIEFYFSEDNLVRDTFLRSHMDEDGWVPISVIAKFNRMASLCTDLDKIINALVPSQIIETDTREMRVRCRNRPTQWVIRSFLRAASEGHTKGADSTDKTEANMSSTSETDPPIPPLNPEVLEFVPSNGGTLQEKAHAFGDSPTTDSSAKKPDSGQGFNEAHFISDSNSNAVLSSTLEHQDIGAETDEQHSSHQDEDVDDTMLSRLFIVASEDFKVSSSRSIARRVRQLSLRDSSEILMSQSLAEDDIDSQLRRLSELGPGTISTDIPTKDAQSSAASVSQASPTSANVESVGAAVSSHLQCSHSLPYTNLMPSAGIISPSSTTPATSASLLGHVPTPVAAPCIPPGATLLPAVLAYPTAYLPPSSASPQGCGARGLRLPQSPPTAPLFYPPPWIPINQLLQSGVNGFVGPTPTAVPVAPVAPAFSQSSNAASAGSKTTSTGTNPSTAVRAPNSAPMTPMLLPPSAPGFFLYPAGANGELHALPVAPINPTVGPLFPGPPAGVLNVPLVSHPRPPVPQPQLVRPSGGNTEGGTGKAPEHRAFQASKGKTPTSSGFFPAYYDAPHLTNMGGAKRYRTLSTGANSSRIEEPHVGFLFTKGEGSNRLQTVSDCLDSAATPGTSLSPGARDSFAEHPSQQLLRQRGFTFHRYNKFRAACLRDRELHGKGKSQEMNTLYRFWSFFLRVNFNRTMYKEFRRYSTEDALYGSRYGIECLFRFFSYGLELRFRQDLFNDFQEETLKDYESRHLYGLEKFWAYLHYSKNRVEVSPKLSKILEKYKTLEDFRVNFQPPDGFFVARSRRRTQSETITTGSALVPTPELSTHRLSGLPAGGSSKESSSESELEEGIKTCETMTVPANPAAAAAKPKEEEKSESLQAGEQIKSVDEPNTDVQAQSSAKNTHSSQSMKKKSHASNKNVAQAKPHLKGQKL</sequence>
<dbReference type="CDD" id="cd07323">
    <property type="entry name" value="LAM"/>
    <property type="match status" value="1"/>
</dbReference>
<dbReference type="Pfam" id="PF05383">
    <property type="entry name" value="La"/>
    <property type="match status" value="1"/>
</dbReference>
<feature type="compositionally biased region" description="Basic and acidic residues" evidence="3">
    <location>
        <begin position="72"/>
        <end position="89"/>
    </location>
</feature>
<dbReference type="WBParaSite" id="TASK_0000887101-mRNA-1">
    <property type="protein sequence ID" value="TASK_0000887101-mRNA-1"/>
    <property type="gene ID" value="TASK_0000887101"/>
</dbReference>
<feature type="region of interest" description="Disordered" evidence="3">
    <location>
        <begin position="815"/>
        <end position="847"/>
    </location>
</feature>
<feature type="region of interest" description="Disordered" evidence="3">
    <location>
        <begin position="1101"/>
        <end position="1141"/>
    </location>
</feature>
<feature type="compositionally biased region" description="Low complexity" evidence="3">
    <location>
        <begin position="725"/>
        <end position="742"/>
    </location>
</feature>
<feature type="compositionally biased region" description="Low complexity" evidence="3">
    <location>
        <begin position="570"/>
        <end position="580"/>
    </location>
</feature>
<dbReference type="GO" id="GO:0005737">
    <property type="term" value="C:cytoplasm"/>
    <property type="evidence" value="ECO:0007669"/>
    <property type="project" value="UniProtKB-ARBA"/>
</dbReference>
<organism evidence="7">
    <name type="scientific">Taenia asiatica</name>
    <name type="common">Asian tapeworm</name>
    <dbReference type="NCBI Taxonomy" id="60517"/>
    <lineage>
        <taxon>Eukaryota</taxon>
        <taxon>Metazoa</taxon>
        <taxon>Spiralia</taxon>
        <taxon>Lophotrochozoa</taxon>
        <taxon>Platyhelminthes</taxon>
        <taxon>Cestoda</taxon>
        <taxon>Eucestoda</taxon>
        <taxon>Cyclophyllidea</taxon>
        <taxon>Taeniidae</taxon>
        <taxon>Taenia</taxon>
    </lineage>
</organism>
<keyword evidence="1 2" id="KW-0694">RNA-binding</keyword>
<dbReference type="InterPro" id="IPR036390">
    <property type="entry name" value="WH_DNA-bd_sf"/>
</dbReference>
<evidence type="ECO:0000313" key="6">
    <source>
        <dbReference type="Proteomes" id="UP000282613"/>
    </source>
</evidence>
<dbReference type="SMART" id="SM00684">
    <property type="entry name" value="DM15"/>
    <property type="match status" value="3"/>
</dbReference>
<accession>A0A0R3WDM1</accession>
<dbReference type="AlphaFoldDB" id="A0A0R3WDM1"/>
<reference evidence="5 6" key="2">
    <citation type="submission" date="2018-11" db="EMBL/GenBank/DDBJ databases">
        <authorList>
            <consortium name="Pathogen Informatics"/>
        </authorList>
    </citation>
    <scope>NUCLEOTIDE SEQUENCE [LARGE SCALE GENOMIC DNA]</scope>
</reference>
<evidence type="ECO:0000313" key="7">
    <source>
        <dbReference type="WBParaSite" id="TASK_0000887101-mRNA-1"/>
    </source>
</evidence>
<dbReference type="SUPFAM" id="SSF46785">
    <property type="entry name" value="Winged helix' DNA-binding domain"/>
    <property type="match status" value="1"/>
</dbReference>
<dbReference type="GO" id="GO:0000339">
    <property type="term" value="F:RNA cap binding"/>
    <property type="evidence" value="ECO:0007669"/>
    <property type="project" value="InterPro"/>
</dbReference>
<dbReference type="OrthoDB" id="340227at2759"/>
<dbReference type="STRING" id="60517.A0A0R3WDM1"/>
<dbReference type="EMBL" id="UYRS01018915">
    <property type="protein sequence ID" value="VDK41186.1"/>
    <property type="molecule type" value="Genomic_DNA"/>
</dbReference>
<dbReference type="PANTHER" id="PTHR22792">
    <property type="entry name" value="LUPUS LA PROTEIN-RELATED"/>
    <property type="match status" value="1"/>
</dbReference>
<dbReference type="PANTHER" id="PTHR22792:SF132">
    <property type="entry name" value="LA-RELATED PROTEIN 1"/>
    <property type="match status" value="1"/>
</dbReference>
<gene>
    <name evidence="5" type="ORF">TASK_LOCUS8872</name>
</gene>
<feature type="compositionally biased region" description="Basic and acidic residues" evidence="3">
    <location>
        <begin position="1"/>
        <end position="15"/>
    </location>
</feature>
<name>A0A0R3WDM1_TAEAS</name>
<feature type="region of interest" description="Disordered" evidence="3">
    <location>
        <begin position="71"/>
        <end position="163"/>
    </location>
</feature>
<feature type="region of interest" description="Disordered" evidence="3">
    <location>
        <begin position="557"/>
        <end position="580"/>
    </location>
</feature>
<dbReference type="Proteomes" id="UP000282613">
    <property type="component" value="Unassembled WGS sequence"/>
</dbReference>
<dbReference type="Pfam" id="PF21071">
    <property type="entry name" value="LARP1_HEAT"/>
    <property type="match status" value="1"/>
</dbReference>
<feature type="compositionally biased region" description="Polar residues" evidence="3">
    <location>
        <begin position="136"/>
        <end position="157"/>
    </location>
</feature>
<dbReference type="Gene3D" id="1.10.10.10">
    <property type="entry name" value="Winged helix-like DNA-binding domain superfamily/Winged helix DNA-binding domain"/>
    <property type="match status" value="1"/>
</dbReference>
<dbReference type="InterPro" id="IPR036388">
    <property type="entry name" value="WH-like_DNA-bd_sf"/>
</dbReference>
<feature type="compositionally biased region" description="Low complexity" evidence="3">
    <location>
        <begin position="93"/>
        <end position="113"/>
    </location>
</feature>
<dbReference type="InterPro" id="IPR006630">
    <property type="entry name" value="La_HTH"/>
</dbReference>
<feature type="compositionally biased region" description="Polar residues" evidence="3">
    <location>
        <begin position="33"/>
        <end position="43"/>
    </location>
</feature>
<feature type="region of interest" description="Disordered" evidence="3">
    <location>
        <begin position="386"/>
        <end position="460"/>
    </location>
</feature>
<dbReference type="PROSITE" id="PS50961">
    <property type="entry name" value="HTH_LA"/>
    <property type="match status" value="1"/>
</dbReference>
<proteinExistence type="predicted"/>
<feature type="region of interest" description="Disordered" evidence="3">
    <location>
        <begin position="725"/>
        <end position="756"/>
    </location>
</feature>
<evidence type="ECO:0000259" key="4">
    <source>
        <dbReference type="PROSITE" id="PS50961"/>
    </source>
</evidence>
<feature type="compositionally biased region" description="Polar residues" evidence="3">
    <location>
        <begin position="1184"/>
        <end position="1200"/>
    </location>
</feature>
<dbReference type="GO" id="GO:0048255">
    <property type="term" value="P:mRNA stabilization"/>
    <property type="evidence" value="ECO:0007669"/>
    <property type="project" value="InterPro"/>
</dbReference>
<protein>
    <submittedName>
        <fullName evidence="7">HTH La-type RNA-binding domain-containing protein</fullName>
    </submittedName>
</protein>